<dbReference type="PANTHER" id="PTHR14030:SF26">
    <property type="entry name" value="MITOTIC CHECKPOINT SERINE_THREONINE-PROTEIN KINASE BUB1"/>
    <property type="match status" value="1"/>
</dbReference>
<dbReference type="InterPro" id="IPR015661">
    <property type="entry name" value="Bub1/Mad3"/>
</dbReference>
<dbReference type="RefSeq" id="XP_010881099.2">
    <property type="nucleotide sequence ID" value="XM_010882797.3"/>
</dbReference>
<feature type="compositionally biased region" description="Polar residues" evidence="9">
    <location>
        <begin position="552"/>
        <end position="563"/>
    </location>
</feature>
<dbReference type="InterPro" id="IPR000719">
    <property type="entry name" value="Prot_kinase_dom"/>
</dbReference>
<dbReference type="SMART" id="SM00220">
    <property type="entry name" value="S_TKc"/>
    <property type="match status" value="1"/>
</dbReference>
<name>A0A3P9A8P8_ESOLU</name>
<dbReference type="Pfam" id="PF00069">
    <property type="entry name" value="Pkinase"/>
    <property type="match status" value="1"/>
</dbReference>
<dbReference type="STRING" id="8010.ENSELUP00000037077"/>
<reference evidence="12" key="2">
    <citation type="submission" date="2020-02" db="EMBL/GenBank/DDBJ databases">
        <title>Esox lucius (northern pike) genome, fEsoLuc1, primary haplotype.</title>
        <authorList>
            <person name="Myers G."/>
            <person name="Karagic N."/>
            <person name="Meyer A."/>
            <person name="Pippel M."/>
            <person name="Reichard M."/>
            <person name="Winkler S."/>
            <person name="Tracey A."/>
            <person name="Sims Y."/>
            <person name="Howe K."/>
            <person name="Rhie A."/>
            <person name="Formenti G."/>
            <person name="Durbin R."/>
            <person name="Fedrigo O."/>
            <person name="Jarvis E.D."/>
        </authorList>
    </citation>
    <scope>NUCLEOTIDE SEQUENCE [LARGE SCALE GENOMIC DNA]</scope>
</reference>
<dbReference type="PROSITE" id="PS51489">
    <property type="entry name" value="BUB1_N"/>
    <property type="match status" value="1"/>
</dbReference>
<feature type="binding site" evidence="7">
    <location>
        <position position="1013"/>
    </location>
    <ligand>
        <name>ATP</name>
        <dbReference type="ChEBI" id="CHEBI:30616"/>
    </ligand>
</feature>
<accession>A0A3P9A8P8</accession>
<keyword evidence="13" id="KW-1185">Reference proteome</keyword>
<proteinExistence type="predicted"/>
<evidence type="ECO:0000256" key="9">
    <source>
        <dbReference type="SAM" id="MobiDB-lite"/>
    </source>
</evidence>
<dbReference type="SUPFAM" id="SSF56112">
    <property type="entry name" value="Protein kinase-like (PK-like)"/>
    <property type="match status" value="1"/>
</dbReference>
<dbReference type="InterPro" id="IPR011009">
    <property type="entry name" value="Kinase-like_dom_sf"/>
</dbReference>
<dbReference type="GO" id="GO:0004672">
    <property type="term" value="F:protein kinase activity"/>
    <property type="evidence" value="ECO:0007669"/>
    <property type="project" value="InterPro"/>
</dbReference>
<dbReference type="Gene3D" id="1.10.510.10">
    <property type="entry name" value="Transferase(Phosphotransferase) domain 1"/>
    <property type="match status" value="1"/>
</dbReference>
<evidence type="ECO:0000313" key="12">
    <source>
        <dbReference type="Ensembl" id="ENSELUP00000037077.2"/>
    </source>
</evidence>
<dbReference type="InterPro" id="IPR013212">
    <property type="entry name" value="Mad3/Bub1_I"/>
</dbReference>
<feature type="region of interest" description="Disordered" evidence="9">
    <location>
        <begin position="535"/>
        <end position="566"/>
    </location>
</feature>
<dbReference type="Bgee" id="ENSELUG00000016600">
    <property type="expression patterns" value="Expressed in ovary and 12 other cell types or tissues"/>
</dbReference>
<evidence type="ECO:0000256" key="2">
    <source>
        <dbReference type="ARBA" id="ARBA00022454"/>
    </source>
</evidence>
<feature type="domain" description="BUB1 N-terminal" evidence="11">
    <location>
        <begin position="10"/>
        <end position="163"/>
    </location>
</feature>
<protein>
    <recommendedName>
        <fullName evidence="14">BUB1 mitotic checkpoint serine/threonine kinase</fullName>
    </recommendedName>
</protein>
<keyword evidence="8" id="KW-0175">Coiled coil</keyword>
<keyword evidence="2" id="KW-0158">Chromosome</keyword>
<dbReference type="Ensembl" id="ENSELUT00000026255.3">
    <property type="protein sequence ID" value="ENSELUP00000037077.2"/>
    <property type="gene ID" value="ENSELUG00000016600.3"/>
</dbReference>
<evidence type="ECO:0008006" key="14">
    <source>
        <dbReference type="Google" id="ProtNLM"/>
    </source>
</evidence>
<evidence type="ECO:0000256" key="5">
    <source>
        <dbReference type="ARBA" id="ARBA00022840"/>
    </source>
</evidence>
<evidence type="ECO:0000256" key="8">
    <source>
        <dbReference type="SAM" id="Coils"/>
    </source>
</evidence>
<evidence type="ECO:0000259" key="11">
    <source>
        <dbReference type="PROSITE" id="PS51489"/>
    </source>
</evidence>
<dbReference type="PROSITE" id="PS50011">
    <property type="entry name" value="PROTEIN_KINASE_DOM"/>
    <property type="match status" value="1"/>
</dbReference>
<sequence>MDVRSNLQAFEESLRGYTGDDPLDPWDRYIQYLERVSSGQSWEMSMVLDRLVQRFLSEERYSNDPRYINYCIRCASYYKEPINLYSRIYSKGIGTRAAVLYVAWAQQFEQQGQLQQADNVYRSAMEKQAEPADTVLQEYRMFQSRMSSGGARAPEGVRNPLQNSHFVNQLHTHREPSPQCTDTEGLSQLPADKTIRIISRSEVAVVKKPSPDTLQTLSMYCKDDLLCEGSELCFEEVRAARFIAKRNQEEKRRKFEELQRLQDEVMDMKQVLEKLESNLSGSATFQERLASSLPVQRAPGTHATAVNSEPPSGRLRGENPSQGLSLHRPEAPVGHFQENTEGAKPSAPRACSLQASLVQPRPERNPKPFGLAARKSAAHGPEELQPSGVPRQGGVSQVSSVLCQHNGREQHETSVGEATESEVKLDLSQGATGNLSHVTPNTSLGLVQATPSRVLPSPTVNTREALDAIMDMFQAPNLLQEEHFPSSMSMHQTGKSFDAGYQATGNACPFSNPPSAIPFAIFRDENDDKENCGAAADNKIKPPMAPAGIPVSKTQKQNESQSELMPDESTMWGVRYNSLNSVAGCPDSTRDFALMAQLVSTPFQKKAPHSWDENGHHVGFGGPEEGPFLRQPTKLSPIIEQSPPEGLSETGIEGSMRAQGFAEQGTIVGEGLAQRSLATCSITEVQHHAPTALSFRDQTASLVHTEGAVAKSPPSKSSKPDWNVYVSPEKPVLQSAGPLALCAPVAEALVSKCQIPGPDVPTSTVKAPMSAFDTPVSPESASLFDWLVIKSTEVMVEPQLDAFMSSRPVQTTDGYPPKTTDIPMSPEPAKFGLDFDMSPLRSSSLRMDIPQSPAALKGRYNRDISMSPGHGSKVNVDVPMSPDHGSKANVDVPMSPDHGSKVNVDVPMSPDHGSKVNMDVPMSPAAQGAVAAKPVSNPWDEELILSLLSRLPTPLDSLPNFITWGCKVPNIAPKMNIQMGDGSLWVNCVLGQGAFATVYQAIDLTTSEKMILKVQKPANPWEFYINTQLNTRMPPNVRHLFSNIHSAHLFQNGSVLLGELHGCGTLLNAVNLYKNMSDKVMPQPLVLYFTVCILHMVEQLHHAHIIHADIKPDNFLLGERFLENKSFDPDTLDHGLALIDLGQSIDMTLFPEGTAFTAKCLTSGFQCTEMQSGRPWTYQTDYFGIAGTVYCMIFGTYMQVTREDGVWKTNAVFRRNPLSEVWTEFFHTLLNVPDCQSLLCLRSLRSRLSSVLQTNYSSKLSSLKTRLVIQLLESRSARR</sequence>
<reference evidence="13" key="1">
    <citation type="journal article" date="2014" name="PLoS ONE">
        <title>The genome and linkage map of the northern pike (Esox lucius): conserved synteny revealed between the salmonid sister group and the Neoteleostei.</title>
        <authorList>
            <person name="Rondeau E.B."/>
            <person name="Minkley D.R."/>
            <person name="Leong J.S."/>
            <person name="Messmer A.M."/>
            <person name="Jantzen J.R."/>
            <person name="von Schalburg K.R."/>
            <person name="Lemon C."/>
            <person name="Bird N.H."/>
            <person name="Koop B.F."/>
        </authorList>
    </citation>
    <scope>NUCLEOTIDE SEQUENCE</scope>
</reference>
<keyword evidence="4" id="KW-0995">Kinetochore</keyword>
<comment type="subcellular location">
    <subcellularLocation>
        <location evidence="1">Chromosome</location>
        <location evidence="1">Centromere</location>
        <location evidence="1">Kinetochore</location>
    </subcellularLocation>
</comment>
<dbReference type="InterPro" id="IPR008271">
    <property type="entry name" value="Ser/Thr_kinase_AS"/>
</dbReference>
<dbReference type="GeneID" id="105017850"/>
<dbReference type="Proteomes" id="UP000265140">
    <property type="component" value="Chromosome 18"/>
</dbReference>
<evidence type="ECO:0000256" key="1">
    <source>
        <dbReference type="ARBA" id="ARBA00004629"/>
    </source>
</evidence>
<gene>
    <name evidence="12" type="primary">BUB1</name>
</gene>
<dbReference type="GO" id="GO:0005634">
    <property type="term" value="C:nucleus"/>
    <property type="evidence" value="ECO:0007669"/>
    <property type="project" value="TreeGrafter"/>
</dbReference>
<dbReference type="Pfam" id="PF08311">
    <property type="entry name" value="Mad3_BUB1_I"/>
    <property type="match status" value="1"/>
</dbReference>
<dbReference type="GO" id="GO:0051754">
    <property type="term" value="P:meiotic sister chromatid cohesion, centromeric"/>
    <property type="evidence" value="ECO:0007669"/>
    <property type="project" value="TreeGrafter"/>
</dbReference>
<keyword evidence="5 7" id="KW-0067">ATP-binding</keyword>
<dbReference type="Gene3D" id="1.25.40.430">
    <property type="match status" value="1"/>
</dbReference>
<dbReference type="AlphaFoldDB" id="A0A3P9A8P8"/>
<dbReference type="FunCoup" id="A0A3P9A8P8">
    <property type="interactions" value="1019"/>
</dbReference>
<evidence type="ECO:0000259" key="10">
    <source>
        <dbReference type="PROSITE" id="PS50011"/>
    </source>
</evidence>
<dbReference type="PROSITE" id="PS00108">
    <property type="entry name" value="PROTEIN_KINASE_ST"/>
    <property type="match status" value="1"/>
</dbReference>
<dbReference type="Gene3D" id="6.10.130.20">
    <property type="match status" value="1"/>
</dbReference>
<reference evidence="12" key="3">
    <citation type="submission" date="2025-08" db="UniProtKB">
        <authorList>
            <consortium name="Ensembl"/>
        </authorList>
    </citation>
    <scope>IDENTIFICATION</scope>
</reference>
<keyword evidence="6" id="KW-0137">Centromere</keyword>
<dbReference type="InterPro" id="IPR017441">
    <property type="entry name" value="Protein_kinase_ATP_BS"/>
</dbReference>
<evidence type="ECO:0000256" key="6">
    <source>
        <dbReference type="ARBA" id="ARBA00023328"/>
    </source>
</evidence>
<feature type="region of interest" description="Disordered" evidence="9">
    <location>
        <begin position="358"/>
        <end position="394"/>
    </location>
</feature>
<dbReference type="PROSITE" id="PS00107">
    <property type="entry name" value="PROTEIN_KINASE_ATP"/>
    <property type="match status" value="1"/>
</dbReference>
<reference evidence="12" key="4">
    <citation type="submission" date="2025-09" db="UniProtKB">
        <authorList>
            <consortium name="Ensembl"/>
        </authorList>
    </citation>
    <scope>IDENTIFICATION</scope>
</reference>
<dbReference type="InParanoid" id="A0A3P9A8P8"/>
<evidence type="ECO:0000313" key="13">
    <source>
        <dbReference type="Proteomes" id="UP000265140"/>
    </source>
</evidence>
<dbReference type="GeneTree" id="ENSGT00940000157865"/>
<keyword evidence="3 7" id="KW-0547">Nucleotide-binding</keyword>
<dbReference type="GO" id="GO:0007094">
    <property type="term" value="P:mitotic spindle assembly checkpoint signaling"/>
    <property type="evidence" value="ECO:0007669"/>
    <property type="project" value="InterPro"/>
</dbReference>
<dbReference type="GO" id="GO:0000776">
    <property type="term" value="C:kinetochore"/>
    <property type="evidence" value="ECO:0007669"/>
    <property type="project" value="UniProtKB-KW"/>
</dbReference>
<dbReference type="OrthoDB" id="248495at2759"/>
<organism evidence="12 13">
    <name type="scientific">Esox lucius</name>
    <name type="common">Northern pike</name>
    <dbReference type="NCBI Taxonomy" id="8010"/>
    <lineage>
        <taxon>Eukaryota</taxon>
        <taxon>Metazoa</taxon>
        <taxon>Chordata</taxon>
        <taxon>Craniata</taxon>
        <taxon>Vertebrata</taxon>
        <taxon>Euteleostomi</taxon>
        <taxon>Actinopterygii</taxon>
        <taxon>Neopterygii</taxon>
        <taxon>Teleostei</taxon>
        <taxon>Protacanthopterygii</taxon>
        <taxon>Esociformes</taxon>
        <taxon>Esocidae</taxon>
        <taxon>Esox</taxon>
    </lineage>
</organism>
<dbReference type="SMART" id="SM00777">
    <property type="entry name" value="Mad3_BUB1_I"/>
    <property type="match status" value="1"/>
</dbReference>
<evidence type="ECO:0000256" key="4">
    <source>
        <dbReference type="ARBA" id="ARBA00022838"/>
    </source>
</evidence>
<feature type="coiled-coil region" evidence="8">
    <location>
        <begin position="244"/>
        <end position="278"/>
    </location>
</feature>
<feature type="domain" description="Protein kinase" evidence="10">
    <location>
        <begin position="984"/>
        <end position="1279"/>
    </location>
</feature>
<dbReference type="PANTHER" id="PTHR14030">
    <property type="entry name" value="MITOTIC CHECKPOINT SERINE/THREONINE-PROTEIN KINASE BUB1"/>
    <property type="match status" value="1"/>
</dbReference>
<dbReference type="OMA" id="NCEKGVG"/>
<feature type="region of interest" description="Disordered" evidence="9">
    <location>
        <begin position="294"/>
        <end position="329"/>
    </location>
</feature>
<dbReference type="GO" id="GO:0005524">
    <property type="term" value="F:ATP binding"/>
    <property type="evidence" value="ECO:0007669"/>
    <property type="project" value="UniProtKB-UniRule"/>
</dbReference>
<evidence type="ECO:0000256" key="3">
    <source>
        <dbReference type="ARBA" id="ARBA00022741"/>
    </source>
</evidence>
<evidence type="ECO:0000256" key="7">
    <source>
        <dbReference type="PROSITE-ProRule" id="PRU10141"/>
    </source>
</evidence>